<proteinExistence type="predicted"/>
<sequence>MRLILALTLASLAGCTSFPELEAAQTPGIQSAAYPRLLPLDSLLAEGGDPRATPEAMDDIAARVAQLRDRADRLRGPVIDSATRSRMARGVVEG</sequence>
<organism evidence="1 2">
    <name type="scientific">Primorskyibacter flagellatus</name>
    <dbReference type="NCBI Taxonomy" id="1387277"/>
    <lineage>
        <taxon>Bacteria</taxon>
        <taxon>Pseudomonadati</taxon>
        <taxon>Pseudomonadota</taxon>
        <taxon>Alphaproteobacteria</taxon>
        <taxon>Rhodobacterales</taxon>
        <taxon>Roseobacteraceae</taxon>
        <taxon>Primorskyibacter</taxon>
    </lineage>
</organism>
<name>A0A1W2B8J8_9RHOB</name>
<accession>A0A1W2B8J8</accession>
<evidence type="ECO:0000313" key="2">
    <source>
        <dbReference type="Proteomes" id="UP000192330"/>
    </source>
</evidence>
<dbReference type="RefSeq" id="WP_084352099.1">
    <property type="nucleotide sequence ID" value="NZ_FWYD01000003.1"/>
</dbReference>
<keyword evidence="2" id="KW-1185">Reference proteome</keyword>
<dbReference type="PROSITE" id="PS51257">
    <property type="entry name" value="PROKAR_LIPOPROTEIN"/>
    <property type="match status" value="1"/>
</dbReference>
<evidence type="ECO:0000313" key="1">
    <source>
        <dbReference type="EMBL" id="SMC69256.1"/>
    </source>
</evidence>
<dbReference type="EMBL" id="FWYD01000003">
    <property type="protein sequence ID" value="SMC69256.1"/>
    <property type="molecule type" value="Genomic_DNA"/>
</dbReference>
<dbReference type="OrthoDB" id="7872359at2"/>
<protein>
    <submittedName>
        <fullName evidence="1">Uncharacterized protein</fullName>
    </submittedName>
</protein>
<dbReference type="STRING" id="1387277.SAMN06295998_103493"/>
<dbReference type="AlphaFoldDB" id="A0A1W2B8J8"/>
<dbReference type="Proteomes" id="UP000192330">
    <property type="component" value="Unassembled WGS sequence"/>
</dbReference>
<gene>
    <name evidence="1" type="ORF">SAMN06295998_103493</name>
</gene>
<reference evidence="1 2" key="1">
    <citation type="submission" date="2017-04" db="EMBL/GenBank/DDBJ databases">
        <authorList>
            <person name="Afonso C.L."/>
            <person name="Miller P.J."/>
            <person name="Scott M.A."/>
            <person name="Spackman E."/>
            <person name="Goraichik I."/>
            <person name="Dimitrov K.M."/>
            <person name="Suarez D.L."/>
            <person name="Swayne D.E."/>
        </authorList>
    </citation>
    <scope>NUCLEOTIDE SEQUENCE [LARGE SCALE GENOMIC DNA]</scope>
    <source>
        <strain evidence="1 2">CGMCC 1.12644</strain>
    </source>
</reference>